<dbReference type="EMBL" id="GBRH01257875">
    <property type="protein sequence ID" value="JAD40020.1"/>
    <property type="molecule type" value="Transcribed_RNA"/>
</dbReference>
<reference evidence="1" key="2">
    <citation type="journal article" date="2015" name="Data Brief">
        <title>Shoot transcriptome of the giant reed, Arundo donax.</title>
        <authorList>
            <person name="Barrero R.A."/>
            <person name="Guerrero F.D."/>
            <person name="Moolhuijzen P."/>
            <person name="Goolsby J.A."/>
            <person name="Tidwell J."/>
            <person name="Bellgard S.E."/>
            <person name="Bellgard M.I."/>
        </authorList>
    </citation>
    <scope>NUCLEOTIDE SEQUENCE</scope>
    <source>
        <tissue evidence="1">Shoot tissue taken approximately 20 cm above the soil surface</tissue>
    </source>
</reference>
<protein>
    <submittedName>
        <fullName evidence="1">Uncharacterized protein</fullName>
    </submittedName>
</protein>
<organism evidence="1">
    <name type="scientific">Arundo donax</name>
    <name type="common">Giant reed</name>
    <name type="synonym">Donax arundinaceus</name>
    <dbReference type="NCBI Taxonomy" id="35708"/>
    <lineage>
        <taxon>Eukaryota</taxon>
        <taxon>Viridiplantae</taxon>
        <taxon>Streptophyta</taxon>
        <taxon>Embryophyta</taxon>
        <taxon>Tracheophyta</taxon>
        <taxon>Spermatophyta</taxon>
        <taxon>Magnoliopsida</taxon>
        <taxon>Liliopsida</taxon>
        <taxon>Poales</taxon>
        <taxon>Poaceae</taxon>
        <taxon>PACMAD clade</taxon>
        <taxon>Arundinoideae</taxon>
        <taxon>Arundineae</taxon>
        <taxon>Arundo</taxon>
    </lineage>
</organism>
<dbReference type="AlphaFoldDB" id="A0A0A8ZTB3"/>
<reference evidence="1" key="1">
    <citation type="submission" date="2014-09" db="EMBL/GenBank/DDBJ databases">
        <authorList>
            <person name="Magalhaes I.L.F."/>
            <person name="Oliveira U."/>
            <person name="Santos F.R."/>
            <person name="Vidigal T.H.D.A."/>
            <person name="Brescovit A.D."/>
            <person name="Santos A.J."/>
        </authorList>
    </citation>
    <scope>NUCLEOTIDE SEQUENCE</scope>
    <source>
        <tissue evidence="1">Shoot tissue taken approximately 20 cm above the soil surface</tissue>
    </source>
</reference>
<proteinExistence type="predicted"/>
<accession>A0A0A8ZTB3</accession>
<sequence length="40" mass="4825">MLCNLQQICCCARMRARHKILLKLFPVELFTCITDQYPYF</sequence>
<name>A0A0A8ZTB3_ARUDO</name>
<evidence type="ECO:0000313" key="1">
    <source>
        <dbReference type="EMBL" id="JAD40020.1"/>
    </source>
</evidence>